<sequence length="617" mass="65829">MMSFLHRSGVCALALMAGTAAMQFEPTVLRDLAFGNGTQHVAIGAVKTALWSAAFAQSSDSFALENVRFTWGTFTYEAKRIEFTGASVPRQELESLFSAGSASLADRLARIDTKRVIIPELKVTQKLGKGTQTILYRNATLFDIVRGKVGSTVVETTAMEETGEKGPTLVSYGRTIVSELDLPTVVTLFETKDASAPLSRIHGAFSIEKIDMTDAGGNYSAQIARINGRDLMARPTKDSWNGTLALIKELSGKEKTSPEEETRILLTAADLLGAFDAGAVEATGITFKGDGKENKGTGSIARAAYTGTTGSQPAEARVEGIEFKGTDASLKIGSISLTGFSVTPTLNGLKALGDKPLKELDSADVRSLIPTLGTLRITDMDIDAPAEEDKPTERVRVTMGLMEVTADKPVNGIPTNIRFEQRNVSTSLPANSDDELARELHELGYKSIDGSFVMAATWNEAANEIAIKEFSMDGKEMGSVRLTGLIGNVSPDLFSPDEATASAALIGAKAKSANVVVENRGLVERYLAKVAKEEGTTPEALQKMYSGATPLVLSSMVGNSEQSRTLGQAISRFIEKPGKLIIEAQPKNPSGFGVMDVMLASDPKLLLEKLKITAKAE</sequence>
<evidence type="ECO:0008006" key="4">
    <source>
        <dbReference type="Google" id="ProtNLM"/>
    </source>
</evidence>
<comment type="caution">
    <text evidence="2">The sequence shown here is derived from an EMBL/GenBank/DDBJ whole genome shotgun (WGS) entry which is preliminary data.</text>
</comment>
<name>A0A0H1R6M7_9HYPH</name>
<gene>
    <name evidence="2" type="ORF">AA309_24255</name>
</gene>
<dbReference type="OrthoDB" id="8145316at2"/>
<evidence type="ECO:0000313" key="2">
    <source>
        <dbReference type="EMBL" id="KLK90724.1"/>
    </source>
</evidence>
<dbReference type="EMBL" id="LCYG01000069">
    <property type="protein sequence ID" value="KLK90724.1"/>
    <property type="molecule type" value="Genomic_DNA"/>
</dbReference>
<protein>
    <recommendedName>
        <fullName evidence="4">DUF945 domain-containing protein</fullName>
    </recommendedName>
</protein>
<accession>A0A0H1R6M7</accession>
<reference evidence="2 3" key="1">
    <citation type="submission" date="2015-05" db="EMBL/GenBank/DDBJ databases">
        <title>Draft genome sequence of Microvirga vignae strain BR3299, a novel nitrogen fixing bacteria isolated from Brazil semi-aired region.</title>
        <authorList>
            <person name="Zilli J.E."/>
            <person name="Passos S.R."/>
            <person name="Leite J."/>
            <person name="Baldani J.I."/>
            <person name="Xavier G.R."/>
            <person name="Rumjaneck N.G."/>
            <person name="Simoes-Araujo J.L."/>
        </authorList>
    </citation>
    <scope>NUCLEOTIDE SEQUENCE [LARGE SCALE GENOMIC DNA]</scope>
    <source>
        <strain evidence="2 3">BR3299</strain>
    </source>
</reference>
<keyword evidence="1" id="KW-0732">Signal</keyword>
<organism evidence="2 3">
    <name type="scientific">Microvirga vignae</name>
    <dbReference type="NCBI Taxonomy" id="1225564"/>
    <lineage>
        <taxon>Bacteria</taxon>
        <taxon>Pseudomonadati</taxon>
        <taxon>Pseudomonadota</taxon>
        <taxon>Alphaproteobacteria</taxon>
        <taxon>Hyphomicrobiales</taxon>
        <taxon>Methylobacteriaceae</taxon>
        <taxon>Microvirga</taxon>
    </lineage>
</organism>
<feature type="chain" id="PRO_5002592942" description="DUF945 domain-containing protein" evidence="1">
    <location>
        <begin position="23"/>
        <end position="617"/>
    </location>
</feature>
<evidence type="ECO:0000313" key="3">
    <source>
        <dbReference type="Proteomes" id="UP000035489"/>
    </source>
</evidence>
<dbReference type="PATRIC" id="fig|1225564.3.peg.6279"/>
<keyword evidence="3" id="KW-1185">Reference proteome</keyword>
<evidence type="ECO:0000256" key="1">
    <source>
        <dbReference type="SAM" id="SignalP"/>
    </source>
</evidence>
<dbReference type="STRING" id="1225564.AA309_24255"/>
<dbReference type="AlphaFoldDB" id="A0A0H1R6M7"/>
<proteinExistence type="predicted"/>
<dbReference type="RefSeq" id="WP_047191605.1">
    <property type="nucleotide sequence ID" value="NZ_LCYG01000069.1"/>
</dbReference>
<dbReference type="Proteomes" id="UP000035489">
    <property type="component" value="Unassembled WGS sequence"/>
</dbReference>
<feature type="signal peptide" evidence="1">
    <location>
        <begin position="1"/>
        <end position="22"/>
    </location>
</feature>